<accession>A0A174D1W0</accession>
<evidence type="ECO:0000259" key="1">
    <source>
        <dbReference type="Pfam" id="PF12673"/>
    </source>
</evidence>
<dbReference type="RefSeq" id="WP_055264630.1">
    <property type="nucleotide sequence ID" value="NZ_CABIXQ010000006.1"/>
</dbReference>
<evidence type="ECO:0000313" key="3">
    <source>
        <dbReference type="Proteomes" id="UP000095594"/>
    </source>
</evidence>
<dbReference type="EMBL" id="CYZX01000006">
    <property type="protein sequence ID" value="CUO19433.1"/>
    <property type="molecule type" value="Genomic_DNA"/>
</dbReference>
<feature type="domain" description="SipL SPOCS" evidence="1">
    <location>
        <begin position="270"/>
        <end position="335"/>
    </location>
</feature>
<protein>
    <recommendedName>
        <fullName evidence="1">SipL SPOCS domain-containing protein</fullName>
    </recommendedName>
</protein>
<dbReference type="AlphaFoldDB" id="A0A174D1W0"/>
<name>A0A174D1W0_9CLOT</name>
<dbReference type="Proteomes" id="UP000095594">
    <property type="component" value="Unassembled WGS sequence"/>
</dbReference>
<reference evidence="2 3" key="1">
    <citation type="submission" date="2015-09" db="EMBL/GenBank/DDBJ databases">
        <authorList>
            <consortium name="Pathogen Informatics"/>
        </authorList>
    </citation>
    <scope>NUCLEOTIDE SEQUENCE [LARGE SCALE GENOMIC DNA]</scope>
    <source>
        <strain evidence="2 3">2789STDY5834856</strain>
    </source>
</reference>
<proteinExistence type="predicted"/>
<organism evidence="2 3">
    <name type="scientific">Clostridium disporicum</name>
    <dbReference type="NCBI Taxonomy" id="84024"/>
    <lineage>
        <taxon>Bacteria</taxon>
        <taxon>Bacillati</taxon>
        <taxon>Bacillota</taxon>
        <taxon>Clostridia</taxon>
        <taxon>Eubacteriales</taxon>
        <taxon>Clostridiaceae</taxon>
        <taxon>Clostridium</taxon>
    </lineage>
</organism>
<dbReference type="OrthoDB" id="10005525at2"/>
<dbReference type="Pfam" id="PF12673">
    <property type="entry name" value="SipL"/>
    <property type="match status" value="1"/>
</dbReference>
<gene>
    <name evidence="2" type="ORF">ERS852471_01110</name>
</gene>
<dbReference type="InterPro" id="IPR024300">
    <property type="entry name" value="SipL_SPOCS_dom"/>
</dbReference>
<evidence type="ECO:0000313" key="2">
    <source>
        <dbReference type="EMBL" id="CUO19433.1"/>
    </source>
</evidence>
<sequence length="396" mass="45263">MSESSLKEIKFKIYDVNSFKYPKYSIINGIKITNLKIFSKIISKNNILVYGNYDIVINYKNIIYSHYTSKQLIKYKKVFFHKPLYCNISKLGLVNSLNTKINLLSRPLPIYSLKKFPCPLFLDVNLCEVTLFLSISISTYNDNHLFNYNDINSNIANDYSSANNNNNNNNNNINLNSDNSSSNYDKCLNITSSPSNNHNYLDNNIFVPKGNPLIINNNAEDHPSSSINLYHNISKLPMRKLIETDVILGKGHSELFLEKIIDLSDPIKPIWKITKVIAKADITKIDISGEKAFANGFVYIDINYKTYLSLDMDAINGTIQYIHLSIPFSLCIDLVTEYNDKIKDSDDCKVSSIYVSEVHNLSRPTTLDNETIYNEFKGQFIVQVTVLVTRTVNIYI</sequence>